<comment type="similarity">
    <text evidence="3">Belongs to the protein kinase superfamily. Ser/Thr protein kinase family.</text>
</comment>
<comment type="caution">
    <text evidence="27">The sequence shown here is derived from an EMBL/GenBank/DDBJ whole genome shotgun (WGS) entry which is preliminary data.</text>
</comment>
<evidence type="ECO:0000256" key="18">
    <source>
        <dbReference type="ARBA" id="ARBA00023136"/>
    </source>
</evidence>
<keyword evidence="9" id="KW-0433">Leucine-rich repeat</keyword>
<feature type="chain" id="PRO_5043791767" description="non-specific serine/threonine protein kinase" evidence="25">
    <location>
        <begin position="25"/>
        <end position="1035"/>
    </location>
</feature>
<feature type="domain" description="Protein kinase" evidence="26">
    <location>
        <begin position="757"/>
        <end position="1028"/>
    </location>
</feature>
<dbReference type="PROSITE" id="PS50011">
    <property type="entry name" value="PROTEIN_KINASE_DOM"/>
    <property type="match status" value="1"/>
</dbReference>
<evidence type="ECO:0000256" key="10">
    <source>
        <dbReference type="ARBA" id="ARBA00022679"/>
    </source>
</evidence>
<dbReference type="GO" id="GO:0004674">
    <property type="term" value="F:protein serine/threonine kinase activity"/>
    <property type="evidence" value="ECO:0007669"/>
    <property type="project" value="UniProtKB-KW"/>
</dbReference>
<dbReference type="GO" id="GO:0005886">
    <property type="term" value="C:plasma membrane"/>
    <property type="evidence" value="ECO:0007669"/>
    <property type="project" value="UniProtKB-SubCell"/>
</dbReference>
<evidence type="ECO:0000313" key="27">
    <source>
        <dbReference type="EMBL" id="KAJ6823054.1"/>
    </source>
</evidence>
<dbReference type="Gene3D" id="3.30.200.20">
    <property type="entry name" value="Phosphorylase Kinase, domain 1"/>
    <property type="match status" value="1"/>
</dbReference>
<dbReference type="InterPro" id="IPR013210">
    <property type="entry name" value="LRR_N_plant-typ"/>
</dbReference>
<evidence type="ECO:0000256" key="22">
    <source>
        <dbReference type="ARBA" id="ARBA00048679"/>
    </source>
</evidence>
<dbReference type="Pfam" id="PF00560">
    <property type="entry name" value="LRR_1"/>
    <property type="match status" value="4"/>
</dbReference>
<dbReference type="PROSITE" id="PS51450">
    <property type="entry name" value="LRR"/>
    <property type="match status" value="1"/>
</dbReference>
<keyword evidence="11 24" id="KW-0812">Transmembrane</keyword>
<keyword evidence="10" id="KW-0808">Transferase</keyword>
<proteinExistence type="inferred from homology"/>
<keyword evidence="19 27" id="KW-0675">Receptor</keyword>
<dbReference type="InterPro" id="IPR032675">
    <property type="entry name" value="LRR_dom_sf"/>
</dbReference>
<dbReference type="FunFam" id="1.10.510.10:FF:000309">
    <property type="entry name" value="Leucine-rich repeat receptor-like protein kinase"/>
    <property type="match status" value="1"/>
</dbReference>
<evidence type="ECO:0000259" key="26">
    <source>
        <dbReference type="PROSITE" id="PS50011"/>
    </source>
</evidence>
<evidence type="ECO:0000256" key="12">
    <source>
        <dbReference type="ARBA" id="ARBA00022729"/>
    </source>
</evidence>
<keyword evidence="6" id="KW-1003">Cell membrane</keyword>
<keyword evidence="20" id="KW-0325">Glycoprotein</keyword>
<dbReference type="InterPro" id="IPR011009">
    <property type="entry name" value="Kinase-like_dom_sf"/>
</dbReference>
<comment type="subcellular location">
    <subcellularLocation>
        <location evidence="1">Cell membrane</location>
        <topology evidence="1">Single-pass membrane protein</topology>
    </subcellularLocation>
    <subcellularLocation>
        <location evidence="2">Membrane</location>
        <topology evidence="2">Single-pass type I membrane protein</topology>
    </subcellularLocation>
</comment>
<reference evidence="27" key="1">
    <citation type="journal article" date="2023" name="GigaByte">
        <title>Genome assembly of the bearded iris, Iris pallida Lam.</title>
        <authorList>
            <person name="Bruccoleri R.E."/>
            <person name="Oakeley E.J."/>
            <person name="Faust A.M.E."/>
            <person name="Altorfer M."/>
            <person name="Dessus-Babus S."/>
            <person name="Burckhardt D."/>
            <person name="Oertli M."/>
            <person name="Naumann U."/>
            <person name="Petersen F."/>
            <person name="Wong J."/>
        </authorList>
    </citation>
    <scope>NUCLEOTIDE SEQUENCE</scope>
    <source>
        <strain evidence="27">GSM-AAB239-AS_SAM_17_03QT</strain>
    </source>
</reference>
<keyword evidence="17 24" id="KW-1133">Transmembrane helix</keyword>
<sequence>MGACLLLPMMHLWCLFLFLTGSRACSQSDLASLRGFLGGLAPPSIPTWSFNSSDCCAWSGVSCDGAAARVVGLDLFNRSLKGAISDSLAGLDQLRSLNLSSNSLAGPVPPRLFRLRLLERLDLSANGGLSGPVPSDTADLPSLRVFNVSGNALNGTRPALPGSRGLALFDVGGNSFTGRVDASVCVSSPALEALVLSANSLTGEFPAGFGNCSLLTRLAVDANMISGSLPEDLFKLPALANLYVQGNNLSGTLSPAIGNLSNLVRVDLSLNSFSGDLPNVFDKFRKLESFSADSNRFTGRLPPSLSSSSTITTLSLRNNSLNGTIDLDFGAMASLCSLDLGSNRLTGPIPSGLSRSPGLKILNLANNSLTGEIPGSFADLASLSFLSLSKNSLRNISSALGVLQRCRNLTSLVLTKNFLGGEEMPSRGIQGFRNLEVLVIPNCGLRGSIPQWLADCSRLKVLDLSWNRLGGQVPPWIGRFDHLFYVDISNNSLTGAIPSSLTRMRSLVSAVDSSRGGPPGQDFPFFIRRNNSARGLKYKQVSSFPPSLILSNNLLVGPVLPGFGNLRMLHVLDLGGNMLSGTIPETLSNMSSLETLDLSHNNLTGNIPSSLTYLSFLSSFSVAYNDLVGPIPSGGQFSTFAATNFEGNPGLCNSSSSSPSGCASEVLRSARRRRRNKGVIAAMAFGIGLGTALLLGVVYVVVVSRSKSRVQEDTAKEVVNGSGDLQSAGTRLVLLFHNKENNDEISIGDIVKATENFDEANIVGCGGFGLVYRATLSDGRKVAIKRLSGDYGQMEREFQAEIEALSRAQHRNLVLLQGYCKIGNDRLLIYSYMENGSLDYWLHEKLEEGSTLDWDTRLRIAQGSAKGLAYLHHACQPHILHRDIKSSNILLDENFEAHLADFGLARPVLPYDTHVTTDLVGTLGYIPPEYGQSSVATFKGDVYSFGVVLLELLTGKRPVDMSKPKRSRDLISWVFQMKKERREAEVFDPFIYDKDHDGQMREMLDIACLCLNDSPKLRPLTYQLVAWLDSIGFRS</sequence>
<evidence type="ECO:0000313" key="28">
    <source>
        <dbReference type="Proteomes" id="UP001140949"/>
    </source>
</evidence>
<keyword evidence="12 25" id="KW-0732">Signal</keyword>
<keyword evidence="8" id="KW-0597">Phosphoprotein</keyword>
<evidence type="ECO:0000256" key="14">
    <source>
        <dbReference type="ARBA" id="ARBA00022741"/>
    </source>
</evidence>
<evidence type="ECO:0000256" key="24">
    <source>
        <dbReference type="SAM" id="Phobius"/>
    </source>
</evidence>
<keyword evidence="7" id="KW-0723">Serine/threonine-protein kinase</keyword>
<dbReference type="PRINTS" id="PR00019">
    <property type="entry name" value="LEURICHRPT"/>
</dbReference>
<dbReference type="SUPFAM" id="SSF56112">
    <property type="entry name" value="Protein kinase-like (PK-like)"/>
    <property type="match status" value="1"/>
</dbReference>
<keyword evidence="18 24" id="KW-0472">Membrane</keyword>
<dbReference type="InterPro" id="IPR017441">
    <property type="entry name" value="Protein_kinase_ATP_BS"/>
</dbReference>
<evidence type="ECO:0000256" key="6">
    <source>
        <dbReference type="ARBA" id="ARBA00022475"/>
    </source>
</evidence>
<dbReference type="FunFam" id="3.80.10.10:FF:000129">
    <property type="entry name" value="Leucine-rich repeat receptor-like kinase"/>
    <property type="match status" value="1"/>
</dbReference>
<dbReference type="FunFam" id="3.80.10.10:FF:000041">
    <property type="entry name" value="LRR receptor-like serine/threonine-protein kinase ERECTA"/>
    <property type="match status" value="1"/>
</dbReference>
<dbReference type="SMART" id="SM00369">
    <property type="entry name" value="LRR_TYP"/>
    <property type="match status" value="8"/>
</dbReference>
<dbReference type="Pfam" id="PF08263">
    <property type="entry name" value="LRRNT_2"/>
    <property type="match status" value="1"/>
</dbReference>
<evidence type="ECO:0000256" key="25">
    <source>
        <dbReference type="SAM" id="SignalP"/>
    </source>
</evidence>
<dbReference type="InterPro" id="IPR050647">
    <property type="entry name" value="Plant_LRR-RLKs"/>
</dbReference>
<dbReference type="GO" id="GO:0033612">
    <property type="term" value="F:receptor serine/threonine kinase binding"/>
    <property type="evidence" value="ECO:0007669"/>
    <property type="project" value="TreeGrafter"/>
</dbReference>
<evidence type="ECO:0000256" key="7">
    <source>
        <dbReference type="ARBA" id="ARBA00022527"/>
    </source>
</evidence>
<evidence type="ECO:0000256" key="16">
    <source>
        <dbReference type="ARBA" id="ARBA00022840"/>
    </source>
</evidence>
<dbReference type="PANTHER" id="PTHR48056:SF18">
    <property type="entry name" value="NON-SPECIFIC SERINE_THREONINE PROTEIN KINASE"/>
    <property type="match status" value="1"/>
</dbReference>
<dbReference type="Pfam" id="PF00069">
    <property type="entry name" value="Pkinase"/>
    <property type="match status" value="1"/>
</dbReference>
<evidence type="ECO:0000256" key="23">
    <source>
        <dbReference type="PROSITE-ProRule" id="PRU10141"/>
    </source>
</evidence>
<evidence type="ECO:0000256" key="8">
    <source>
        <dbReference type="ARBA" id="ARBA00022553"/>
    </source>
</evidence>
<keyword evidence="14 23" id="KW-0547">Nucleotide-binding</keyword>
<evidence type="ECO:0000256" key="21">
    <source>
        <dbReference type="ARBA" id="ARBA00047899"/>
    </source>
</evidence>
<keyword evidence="28" id="KW-1185">Reference proteome</keyword>
<dbReference type="FunFam" id="3.30.200.20:FF:000309">
    <property type="entry name" value="Leucine-rich repeat receptor protein kinase MSP1"/>
    <property type="match status" value="1"/>
</dbReference>
<reference evidence="27" key="2">
    <citation type="submission" date="2023-04" db="EMBL/GenBank/DDBJ databases">
        <authorList>
            <person name="Bruccoleri R.E."/>
            <person name="Oakeley E.J."/>
            <person name="Faust A.-M."/>
            <person name="Dessus-Babus S."/>
            <person name="Altorfer M."/>
            <person name="Burckhardt D."/>
            <person name="Oertli M."/>
            <person name="Naumann U."/>
            <person name="Petersen F."/>
            <person name="Wong J."/>
        </authorList>
    </citation>
    <scope>NUCLEOTIDE SEQUENCE</scope>
    <source>
        <strain evidence="27">GSM-AAB239-AS_SAM_17_03QT</strain>
        <tissue evidence="27">Leaf</tissue>
    </source>
</reference>
<evidence type="ECO:0000256" key="4">
    <source>
        <dbReference type="ARBA" id="ARBA00009592"/>
    </source>
</evidence>
<dbReference type="Gene3D" id="1.10.510.10">
    <property type="entry name" value="Transferase(Phosphotransferase) domain 1"/>
    <property type="match status" value="1"/>
</dbReference>
<feature type="binding site" evidence="23">
    <location>
        <position position="785"/>
    </location>
    <ligand>
        <name>ATP</name>
        <dbReference type="ChEBI" id="CHEBI:30616"/>
    </ligand>
</feature>
<evidence type="ECO:0000256" key="20">
    <source>
        <dbReference type="ARBA" id="ARBA00023180"/>
    </source>
</evidence>
<dbReference type="GO" id="GO:0005524">
    <property type="term" value="F:ATP binding"/>
    <property type="evidence" value="ECO:0007669"/>
    <property type="project" value="UniProtKB-UniRule"/>
</dbReference>
<dbReference type="PROSITE" id="PS00108">
    <property type="entry name" value="PROTEIN_KINASE_ST"/>
    <property type="match status" value="1"/>
</dbReference>
<evidence type="ECO:0000256" key="11">
    <source>
        <dbReference type="ARBA" id="ARBA00022692"/>
    </source>
</evidence>
<evidence type="ECO:0000256" key="9">
    <source>
        <dbReference type="ARBA" id="ARBA00022614"/>
    </source>
</evidence>
<evidence type="ECO:0000256" key="3">
    <source>
        <dbReference type="ARBA" id="ARBA00008684"/>
    </source>
</evidence>
<dbReference type="InterPro" id="IPR008271">
    <property type="entry name" value="Ser/Thr_kinase_AS"/>
</dbReference>
<evidence type="ECO:0000256" key="1">
    <source>
        <dbReference type="ARBA" id="ARBA00004162"/>
    </source>
</evidence>
<feature type="transmembrane region" description="Helical" evidence="24">
    <location>
        <begin position="679"/>
        <end position="702"/>
    </location>
</feature>
<evidence type="ECO:0000256" key="17">
    <source>
        <dbReference type="ARBA" id="ARBA00022989"/>
    </source>
</evidence>
<evidence type="ECO:0000256" key="5">
    <source>
        <dbReference type="ARBA" id="ARBA00012513"/>
    </source>
</evidence>
<dbReference type="PROSITE" id="PS00107">
    <property type="entry name" value="PROTEIN_KINASE_ATP"/>
    <property type="match status" value="1"/>
</dbReference>
<gene>
    <name evidence="27" type="ORF">M6B38_386050</name>
</gene>
<dbReference type="FunFam" id="3.80.10.10:FF:000213">
    <property type="entry name" value="Tyrosine-sulfated glycopeptide receptor 1"/>
    <property type="match status" value="1"/>
</dbReference>
<dbReference type="Proteomes" id="UP001140949">
    <property type="component" value="Unassembled WGS sequence"/>
</dbReference>
<feature type="signal peptide" evidence="25">
    <location>
        <begin position="1"/>
        <end position="24"/>
    </location>
</feature>
<evidence type="ECO:0000256" key="19">
    <source>
        <dbReference type="ARBA" id="ARBA00023170"/>
    </source>
</evidence>
<evidence type="ECO:0000256" key="15">
    <source>
        <dbReference type="ARBA" id="ARBA00022777"/>
    </source>
</evidence>
<dbReference type="SUPFAM" id="SSF52047">
    <property type="entry name" value="RNI-like"/>
    <property type="match status" value="1"/>
</dbReference>
<dbReference type="EMBL" id="JANAVB010023732">
    <property type="protein sequence ID" value="KAJ6823054.1"/>
    <property type="molecule type" value="Genomic_DNA"/>
</dbReference>
<organism evidence="27 28">
    <name type="scientific">Iris pallida</name>
    <name type="common">Sweet iris</name>
    <dbReference type="NCBI Taxonomy" id="29817"/>
    <lineage>
        <taxon>Eukaryota</taxon>
        <taxon>Viridiplantae</taxon>
        <taxon>Streptophyta</taxon>
        <taxon>Embryophyta</taxon>
        <taxon>Tracheophyta</taxon>
        <taxon>Spermatophyta</taxon>
        <taxon>Magnoliopsida</taxon>
        <taxon>Liliopsida</taxon>
        <taxon>Asparagales</taxon>
        <taxon>Iridaceae</taxon>
        <taxon>Iridoideae</taxon>
        <taxon>Irideae</taxon>
        <taxon>Iris</taxon>
    </lineage>
</organism>
<dbReference type="InterPro" id="IPR000719">
    <property type="entry name" value="Prot_kinase_dom"/>
</dbReference>
<dbReference type="InterPro" id="IPR003591">
    <property type="entry name" value="Leu-rich_rpt_typical-subtyp"/>
</dbReference>
<name>A0AAX6G2T5_IRIPA</name>
<comment type="similarity">
    <text evidence="4">Belongs to the RLP family.</text>
</comment>
<keyword evidence="13" id="KW-0677">Repeat</keyword>
<keyword evidence="16 23" id="KW-0067">ATP-binding</keyword>
<comment type="catalytic activity">
    <reaction evidence="22">
        <text>L-seryl-[protein] + ATP = O-phospho-L-seryl-[protein] + ADP + H(+)</text>
        <dbReference type="Rhea" id="RHEA:17989"/>
        <dbReference type="Rhea" id="RHEA-COMP:9863"/>
        <dbReference type="Rhea" id="RHEA-COMP:11604"/>
        <dbReference type="ChEBI" id="CHEBI:15378"/>
        <dbReference type="ChEBI" id="CHEBI:29999"/>
        <dbReference type="ChEBI" id="CHEBI:30616"/>
        <dbReference type="ChEBI" id="CHEBI:83421"/>
        <dbReference type="ChEBI" id="CHEBI:456216"/>
        <dbReference type="EC" id="2.7.11.1"/>
    </reaction>
</comment>
<evidence type="ECO:0000256" key="2">
    <source>
        <dbReference type="ARBA" id="ARBA00004479"/>
    </source>
</evidence>
<accession>A0AAX6G2T5</accession>
<dbReference type="SMART" id="SM00220">
    <property type="entry name" value="S_TKc"/>
    <property type="match status" value="1"/>
</dbReference>
<evidence type="ECO:0000256" key="13">
    <source>
        <dbReference type="ARBA" id="ARBA00022737"/>
    </source>
</evidence>
<dbReference type="Pfam" id="PF13855">
    <property type="entry name" value="LRR_8"/>
    <property type="match status" value="2"/>
</dbReference>
<dbReference type="Gene3D" id="3.80.10.10">
    <property type="entry name" value="Ribonuclease Inhibitor"/>
    <property type="match status" value="4"/>
</dbReference>
<comment type="catalytic activity">
    <reaction evidence="21">
        <text>L-threonyl-[protein] + ATP = O-phospho-L-threonyl-[protein] + ADP + H(+)</text>
        <dbReference type="Rhea" id="RHEA:46608"/>
        <dbReference type="Rhea" id="RHEA-COMP:11060"/>
        <dbReference type="Rhea" id="RHEA-COMP:11605"/>
        <dbReference type="ChEBI" id="CHEBI:15378"/>
        <dbReference type="ChEBI" id="CHEBI:30013"/>
        <dbReference type="ChEBI" id="CHEBI:30616"/>
        <dbReference type="ChEBI" id="CHEBI:61977"/>
        <dbReference type="ChEBI" id="CHEBI:456216"/>
        <dbReference type="EC" id="2.7.11.1"/>
    </reaction>
</comment>
<dbReference type="AlphaFoldDB" id="A0AAX6G2T5"/>
<dbReference type="SUPFAM" id="SSF52058">
    <property type="entry name" value="L domain-like"/>
    <property type="match status" value="1"/>
</dbReference>
<dbReference type="PANTHER" id="PTHR48056">
    <property type="entry name" value="LRR RECEPTOR-LIKE SERINE/THREONINE-PROTEIN KINASE-RELATED"/>
    <property type="match status" value="1"/>
</dbReference>
<dbReference type="EC" id="2.7.11.1" evidence="5"/>
<keyword evidence="15" id="KW-0418">Kinase</keyword>
<protein>
    <recommendedName>
        <fullName evidence="5">non-specific serine/threonine protein kinase</fullName>
        <ecNumber evidence="5">2.7.11.1</ecNumber>
    </recommendedName>
</protein>
<dbReference type="InterPro" id="IPR001611">
    <property type="entry name" value="Leu-rich_rpt"/>
</dbReference>